<feature type="domain" description="Plastocyanin-like" evidence="7">
    <location>
        <begin position="81"/>
        <end position="180"/>
    </location>
</feature>
<dbReference type="Pfam" id="PF07731">
    <property type="entry name" value="Cu-oxidase_2"/>
    <property type="match status" value="1"/>
</dbReference>
<evidence type="ECO:0000259" key="6">
    <source>
        <dbReference type="Pfam" id="PF07731"/>
    </source>
</evidence>
<dbReference type="InterPro" id="IPR034279">
    <property type="entry name" value="CuRO_3_CopA"/>
</dbReference>
<evidence type="ECO:0000256" key="1">
    <source>
        <dbReference type="ARBA" id="ARBA00022723"/>
    </source>
</evidence>
<dbReference type="InterPro" id="IPR008972">
    <property type="entry name" value="Cupredoxin"/>
</dbReference>
<evidence type="ECO:0000259" key="5">
    <source>
        <dbReference type="Pfam" id="PF00394"/>
    </source>
</evidence>
<dbReference type="PROSITE" id="PS51318">
    <property type="entry name" value="TAT"/>
    <property type="match status" value="1"/>
</dbReference>
<proteinExistence type="predicted"/>
<evidence type="ECO:0000313" key="9">
    <source>
        <dbReference type="Proteomes" id="UP000465240"/>
    </source>
</evidence>
<evidence type="ECO:0008006" key="10">
    <source>
        <dbReference type="Google" id="ProtNLM"/>
    </source>
</evidence>
<accession>A0ABQ1CB05</accession>
<evidence type="ECO:0000313" key="8">
    <source>
        <dbReference type="EMBL" id="GFG81497.1"/>
    </source>
</evidence>
<dbReference type="PANTHER" id="PTHR11709:SF394">
    <property type="entry name" value="FI03373P-RELATED"/>
    <property type="match status" value="1"/>
</dbReference>
<dbReference type="EMBL" id="BLKX01000001">
    <property type="protein sequence ID" value="GFG81497.1"/>
    <property type="molecule type" value="Genomic_DNA"/>
</dbReference>
<dbReference type="InterPro" id="IPR006311">
    <property type="entry name" value="TAT_signal"/>
</dbReference>
<dbReference type="RefSeq" id="WP_120794013.1">
    <property type="nucleotide sequence ID" value="NZ_BLKX01000001.1"/>
</dbReference>
<dbReference type="Gene3D" id="2.60.40.420">
    <property type="entry name" value="Cupredoxins - blue copper proteins"/>
    <property type="match status" value="3"/>
</dbReference>
<dbReference type="PANTHER" id="PTHR11709">
    <property type="entry name" value="MULTI-COPPER OXIDASE"/>
    <property type="match status" value="1"/>
</dbReference>
<feature type="domain" description="Plastocyanin-like" evidence="5">
    <location>
        <begin position="304"/>
        <end position="403"/>
    </location>
</feature>
<dbReference type="Pfam" id="PF00394">
    <property type="entry name" value="Cu-oxidase"/>
    <property type="match status" value="1"/>
</dbReference>
<evidence type="ECO:0000256" key="3">
    <source>
        <dbReference type="ARBA" id="ARBA00023008"/>
    </source>
</evidence>
<feature type="compositionally biased region" description="Low complexity" evidence="4">
    <location>
        <begin position="215"/>
        <end position="278"/>
    </location>
</feature>
<keyword evidence="2" id="KW-0560">Oxidoreductase</keyword>
<keyword evidence="9" id="KW-1185">Reference proteome</keyword>
<feature type="domain" description="Plastocyanin-like" evidence="6">
    <location>
        <begin position="444"/>
        <end position="553"/>
    </location>
</feature>
<protein>
    <recommendedName>
        <fullName evidence="10">Oxidase</fullName>
    </recommendedName>
</protein>
<comment type="caution">
    <text evidence="8">The sequence shown here is derived from an EMBL/GenBank/DDBJ whole genome shotgun (WGS) entry which is preliminary data.</text>
</comment>
<keyword evidence="3" id="KW-0186">Copper</keyword>
<dbReference type="InterPro" id="IPR045087">
    <property type="entry name" value="Cu-oxidase_fam"/>
</dbReference>
<dbReference type="InterPro" id="IPR001117">
    <property type="entry name" value="Cu-oxidase_2nd"/>
</dbReference>
<name>A0ABQ1CB05_9MYCO</name>
<sequence length="558" mass="59481">MPAQQTSGNPFDTTRLNRRGFLAAGIAGGLVLTGCGRPKTASSPMTAAINAAEAARPHSGRTVTASLTPQPAKIDIGGRIVDTLAYGDTIPGPLLRVTVGDEVVVSVSNKLDHPTSVHWHGIALRNDMDGAEPATPNIPAGQDFTYRFSVPNSGTYWAHPHTGLDGDKGLYLPFIIDDPTELGRYDTEWIVVFDDWTDGVGKSPQQLYDALINKPPSSETPAPTTPASTSPSTTPSTTTTTTTSPSMSPSMSPSTTGRTPTSTSSSAPSSPSPTNGMPGMPGMGEVGTSDLLGGDAGDIAYPYYLINGRIPEAATTFNAQPRQRIRIRIINTASDTAFRVALAGHSMTVTHTDGFPVIPTQVDALLVGMAERYDVVVTAADGVFPLVASAEGKNAVARALLVTGKGSPPDPQFRPGELTRRVGTVEMFTAVTAANLGRPDPRLELPVVLGGTMAKYDWTINGEPYSRTKPLQVREGQHTTLNFDNTTMMWHPMHLHGHTFQVIKPDGTLGARKDTVIVLPNQKLRAVLVADNPGTWVMHCHNTYHQEAGMQTRIDYVF</sequence>
<evidence type="ECO:0000259" key="7">
    <source>
        <dbReference type="Pfam" id="PF07732"/>
    </source>
</evidence>
<dbReference type="CDD" id="cd13896">
    <property type="entry name" value="CuRO_3_CopA"/>
    <property type="match status" value="1"/>
</dbReference>
<dbReference type="PROSITE" id="PS00080">
    <property type="entry name" value="MULTICOPPER_OXIDASE2"/>
    <property type="match status" value="1"/>
</dbReference>
<keyword evidence="1" id="KW-0479">Metal-binding</keyword>
<dbReference type="CDD" id="cd13870">
    <property type="entry name" value="CuRO_2_CopA_like_1"/>
    <property type="match status" value="1"/>
</dbReference>
<dbReference type="Pfam" id="PF07732">
    <property type="entry name" value="Cu-oxidase_3"/>
    <property type="match status" value="1"/>
</dbReference>
<organism evidence="8 9">
    <name type="scientific">Mycobacterium paragordonae</name>
    <dbReference type="NCBI Taxonomy" id="1389713"/>
    <lineage>
        <taxon>Bacteria</taxon>
        <taxon>Bacillati</taxon>
        <taxon>Actinomycetota</taxon>
        <taxon>Actinomycetes</taxon>
        <taxon>Mycobacteriales</taxon>
        <taxon>Mycobacteriaceae</taxon>
        <taxon>Mycobacterium</taxon>
    </lineage>
</organism>
<dbReference type="InterPro" id="IPR011707">
    <property type="entry name" value="Cu-oxidase-like_N"/>
</dbReference>
<reference evidence="8 9" key="1">
    <citation type="journal article" date="2019" name="Emerg. Microbes Infect.">
        <title>Comprehensive subspecies identification of 175 nontuberculous mycobacteria species based on 7547 genomic profiles.</title>
        <authorList>
            <person name="Matsumoto Y."/>
            <person name="Kinjo T."/>
            <person name="Motooka D."/>
            <person name="Nabeya D."/>
            <person name="Jung N."/>
            <person name="Uechi K."/>
            <person name="Horii T."/>
            <person name="Iida T."/>
            <person name="Fujita J."/>
            <person name="Nakamura S."/>
        </authorList>
    </citation>
    <scope>NUCLEOTIDE SEQUENCE [LARGE SCALE GENOMIC DNA]</scope>
    <source>
        <strain evidence="8 9">JCM 18565</strain>
    </source>
</reference>
<dbReference type="Proteomes" id="UP000465240">
    <property type="component" value="Unassembled WGS sequence"/>
</dbReference>
<feature type="region of interest" description="Disordered" evidence="4">
    <location>
        <begin position="211"/>
        <end position="291"/>
    </location>
</feature>
<dbReference type="InterPro" id="IPR002355">
    <property type="entry name" value="Cu_oxidase_Cu_BS"/>
</dbReference>
<dbReference type="InterPro" id="IPR011706">
    <property type="entry name" value="Cu-oxidase_C"/>
</dbReference>
<evidence type="ECO:0000256" key="4">
    <source>
        <dbReference type="SAM" id="MobiDB-lite"/>
    </source>
</evidence>
<evidence type="ECO:0000256" key="2">
    <source>
        <dbReference type="ARBA" id="ARBA00023002"/>
    </source>
</evidence>
<gene>
    <name evidence="8" type="ORF">MPRG_47730</name>
</gene>
<dbReference type="SUPFAM" id="SSF49503">
    <property type="entry name" value="Cupredoxins"/>
    <property type="match status" value="3"/>
</dbReference>